<dbReference type="GO" id="GO:0004252">
    <property type="term" value="F:serine-type endopeptidase activity"/>
    <property type="evidence" value="ECO:0007669"/>
    <property type="project" value="UniProtKB-UniRule"/>
</dbReference>
<dbReference type="AlphaFoldDB" id="A0AAP6EDE7"/>
<gene>
    <name evidence="13" type="ORF">PV399_03965</name>
    <name evidence="14" type="ORF">PV666_10515</name>
</gene>
<dbReference type="Pfam" id="PF17766">
    <property type="entry name" value="fn3_6"/>
    <property type="match status" value="1"/>
</dbReference>
<feature type="signal peptide" evidence="8">
    <location>
        <begin position="1"/>
        <end position="23"/>
    </location>
</feature>
<dbReference type="PRINTS" id="PR00723">
    <property type="entry name" value="SUBTILISIN"/>
</dbReference>
<dbReference type="Pfam" id="PF00082">
    <property type="entry name" value="Peptidase_S8"/>
    <property type="match status" value="1"/>
</dbReference>
<dbReference type="InterPro" id="IPR010259">
    <property type="entry name" value="S8pro/Inhibitor_I9"/>
</dbReference>
<feature type="domain" description="Peptidase S8/S53" evidence="9">
    <location>
        <begin position="170"/>
        <end position="651"/>
    </location>
</feature>
<evidence type="ECO:0000256" key="7">
    <source>
        <dbReference type="SAM" id="MobiDB-lite"/>
    </source>
</evidence>
<evidence type="ECO:0000256" key="3">
    <source>
        <dbReference type="ARBA" id="ARBA00022801"/>
    </source>
</evidence>
<evidence type="ECO:0000259" key="9">
    <source>
        <dbReference type="Pfam" id="PF00082"/>
    </source>
</evidence>
<comment type="similarity">
    <text evidence="1 6">Belongs to the peptidase S8 family.</text>
</comment>
<name>A0AAP6EDE7_9ACTN</name>
<dbReference type="Gene3D" id="2.60.40.2310">
    <property type="match status" value="1"/>
</dbReference>
<feature type="chain" id="PRO_5042992490" evidence="8">
    <location>
        <begin position="24"/>
        <end position="986"/>
    </location>
</feature>
<dbReference type="Pfam" id="PF05922">
    <property type="entry name" value="Inhibitor_I9"/>
    <property type="match status" value="1"/>
</dbReference>
<dbReference type="PROSITE" id="PS51892">
    <property type="entry name" value="SUBTILASE"/>
    <property type="match status" value="1"/>
</dbReference>
<keyword evidence="8" id="KW-0732">Signal</keyword>
<evidence type="ECO:0000259" key="12">
    <source>
        <dbReference type="Pfam" id="PF17766"/>
    </source>
</evidence>
<dbReference type="GeneID" id="69807118"/>
<protein>
    <submittedName>
        <fullName evidence="13">S8 family serine peptidase</fullName>
    </submittedName>
</protein>
<dbReference type="PROSITE" id="PS00138">
    <property type="entry name" value="SUBTILASE_SER"/>
    <property type="match status" value="1"/>
</dbReference>
<dbReference type="Pfam" id="PF02225">
    <property type="entry name" value="PA"/>
    <property type="match status" value="1"/>
</dbReference>
<dbReference type="RefSeq" id="WP_100216718.1">
    <property type="nucleotide sequence ID" value="NZ_BCMK01000021.1"/>
</dbReference>
<keyword evidence="2 6" id="KW-0645">Protease</keyword>
<dbReference type="InterPro" id="IPR037045">
    <property type="entry name" value="S8pro/Inhibitor_I9_sf"/>
</dbReference>
<evidence type="ECO:0000256" key="6">
    <source>
        <dbReference type="PROSITE-ProRule" id="PRU01240"/>
    </source>
</evidence>
<keyword evidence="3 6" id="KW-0378">Hydrolase</keyword>
<dbReference type="InterPro" id="IPR000209">
    <property type="entry name" value="Peptidase_S8/S53_dom"/>
</dbReference>
<feature type="domain" description="PA" evidence="10">
    <location>
        <begin position="435"/>
        <end position="517"/>
    </location>
</feature>
<proteinExistence type="inferred from homology"/>
<dbReference type="InterPro" id="IPR015500">
    <property type="entry name" value="Peptidase_S8_subtilisin-rel"/>
</dbReference>
<dbReference type="InterPro" id="IPR045051">
    <property type="entry name" value="SBT"/>
</dbReference>
<feature type="domain" description="Inhibitor I9" evidence="11">
    <location>
        <begin position="42"/>
        <end position="140"/>
    </location>
</feature>
<evidence type="ECO:0000256" key="4">
    <source>
        <dbReference type="ARBA" id="ARBA00022825"/>
    </source>
</evidence>
<keyword evidence="4 6" id="KW-0720">Serine protease</keyword>
<feature type="region of interest" description="Disordered" evidence="7">
    <location>
        <begin position="264"/>
        <end position="286"/>
    </location>
</feature>
<dbReference type="InterPro" id="IPR034197">
    <property type="entry name" value="Peptidases_S8_3"/>
</dbReference>
<dbReference type="Proteomes" id="UP001272987">
    <property type="component" value="Unassembled WGS sequence"/>
</dbReference>
<evidence type="ECO:0000313" key="15">
    <source>
        <dbReference type="Proteomes" id="UP001272987"/>
    </source>
</evidence>
<feature type="active site" description="Charge relay system" evidence="5 6">
    <location>
        <position position="179"/>
    </location>
</feature>
<feature type="active site" description="Charge relay system" evidence="5 6">
    <location>
        <position position="274"/>
    </location>
</feature>
<dbReference type="PANTHER" id="PTHR10795">
    <property type="entry name" value="PROPROTEIN CONVERTASE SUBTILISIN/KEXIN"/>
    <property type="match status" value="1"/>
</dbReference>
<dbReference type="EMBL" id="JARAWC010000002">
    <property type="protein sequence ID" value="MDX2958877.1"/>
    <property type="molecule type" value="Genomic_DNA"/>
</dbReference>
<evidence type="ECO:0000313" key="13">
    <source>
        <dbReference type="EMBL" id="MDX2958877.1"/>
    </source>
</evidence>
<dbReference type="InterPro" id="IPR023828">
    <property type="entry name" value="Peptidase_S8_Ser-AS"/>
</dbReference>
<dbReference type="InterPro" id="IPR003137">
    <property type="entry name" value="PA_domain"/>
</dbReference>
<feature type="compositionally biased region" description="Polar residues" evidence="7">
    <location>
        <begin position="277"/>
        <end position="286"/>
    </location>
</feature>
<evidence type="ECO:0000313" key="16">
    <source>
        <dbReference type="Proteomes" id="UP001282288"/>
    </source>
</evidence>
<dbReference type="Gene3D" id="3.40.50.200">
    <property type="entry name" value="Peptidase S8/S53 domain"/>
    <property type="match status" value="1"/>
</dbReference>
<evidence type="ECO:0000256" key="2">
    <source>
        <dbReference type="ARBA" id="ARBA00022670"/>
    </source>
</evidence>
<dbReference type="GO" id="GO:0006508">
    <property type="term" value="P:proteolysis"/>
    <property type="evidence" value="ECO:0007669"/>
    <property type="project" value="UniProtKB-KW"/>
</dbReference>
<dbReference type="EMBL" id="JARAWP010000005">
    <property type="protein sequence ID" value="MDX3018314.1"/>
    <property type="molecule type" value="Genomic_DNA"/>
</dbReference>
<evidence type="ECO:0000259" key="11">
    <source>
        <dbReference type="Pfam" id="PF05922"/>
    </source>
</evidence>
<evidence type="ECO:0000256" key="5">
    <source>
        <dbReference type="PIRSR" id="PIRSR615500-1"/>
    </source>
</evidence>
<evidence type="ECO:0000259" key="10">
    <source>
        <dbReference type="Pfam" id="PF02225"/>
    </source>
</evidence>
<comment type="caution">
    <text evidence="13">The sequence shown here is derived from an EMBL/GenBank/DDBJ whole genome shotgun (WGS) entry which is preliminary data.</text>
</comment>
<evidence type="ECO:0000256" key="1">
    <source>
        <dbReference type="ARBA" id="ARBA00011073"/>
    </source>
</evidence>
<evidence type="ECO:0000256" key="8">
    <source>
        <dbReference type="SAM" id="SignalP"/>
    </source>
</evidence>
<feature type="domain" description="Subtilisin-like protease fibronectin type-III" evidence="12">
    <location>
        <begin position="694"/>
        <end position="786"/>
    </location>
</feature>
<dbReference type="Proteomes" id="UP001282288">
    <property type="component" value="Unassembled WGS sequence"/>
</dbReference>
<dbReference type="InterPro" id="IPR041469">
    <property type="entry name" value="Subtilisin-like_FN3"/>
</dbReference>
<accession>A0AAP6EDE7</accession>
<dbReference type="Gene3D" id="3.30.70.80">
    <property type="entry name" value="Peptidase S8 propeptide/proteinase inhibitor I9"/>
    <property type="match status" value="1"/>
</dbReference>
<organism evidence="13 16">
    <name type="scientific">Streptomyces acidiscabies</name>
    <dbReference type="NCBI Taxonomy" id="42234"/>
    <lineage>
        <taxon>Bacteria</taxon>
        <taxon>Bacillati</taxon>
        <taxon>Actinomycetota</taxon>
        <taxon>Actinomycetes</taxon>
        <taxon>Kitasatosporales</taxon>
        <taxon>Streptomycetaceae</taxon>
        <taxon>Streptomyces</taxon>
    </lineage>
</organism>
<keyword evidence="15" id="KW-1185">Reference proteome</keyword>
<dbReference type="SUPFAM" id="SSF52743">
    <property type="entry name" value="Subtilisin-like"/>
    <property type="match status" value="1"/>
</dbReference>
<evidence type="ECO:0000313" key="14">
    <source>
        <dbReference type="EMBL" id="MDX3018314.1"/>
    </source>
</evidence>
<reference evidence="13 15" key="1">
    <citation type="journal article" date="2023" name="Microb. Genom.">
        <title>Mesoterricola silvestris gen. nov., sp. nov., Mesoterricola sediminis sp. nov., Geothrix oryzae sp. nov., Geothrix edaphica sp. nov., Geothrix rubra sp. nov., and Geothrix limicola sp. nov., six novel members of Acidobacteriota isolated from soils.</title>
        <authorList>
            <person name="Weisberg A.J."/>
            <person name="Pearce E."/>
            <person name="Kramer C.G."/>
            <person name="Chang J.H."/>
            <person name="Clarke C.R."/>
        </authorList>
    </citation>
    <scope>NUCLEOTIDE SEQUENCE</scope>
    <source>
        <strain evidence="14 15">NB05-1H</strain>
        <strain evidence="13">NRRL_B-16521</strain>
    </source>
</reference>
<dbReference type="CDD" id="cd04852">
    <property type="entry name" value="Peptidases_S8_3"/>
    <property type="match status" value="1"/>
</dbReference>
<dbReference type="CDD" id="cd02120">
    <property type="entry name" value="PA_subtilisin_like"/>
    <property type="match status" value="1"/>
</dbReference>
<dbReference type="Gene3D" id="3.50.30.30">
    <property type="match status" value="1"/>
</dbReference>
<sequence length="986" mass="99913">MNRRPATVGVSVAALLLAAAPFAAPTAAADTADAPASISGRYLVTLTDQPIATYDGGVDGIPATKPDAGEKVDVTTDEARRYRTHLVDEQNAAAKKVGAKVAHHYSVTTNTFSAKLTPAQILKLAATKGVISVTPDRIHKATDDKNSVDYLHLSGRKGLWSALGGTANAGKGVVIGDLDTGIWPESTSFAAPALTAAKPPAWDKYRPYLRGTTTVMRKTDGATFTGTCETGEEFTAADCNRKVISARQYGDAWREWVPEANREDYMSPRDGGGHGSHTASTAAGNTNVPASIDGRSYGKISGVAPGAAIAVYKVLWESKDGTQSGGLTSDIVAAIDQATADGVDVINYSIGSDSESPVDDPIQIAFRNAAAAGVFISTSGGNAGPGASTLDNIAPWTTTVAASTIEPYKGTVVLGNGERYTGISTTLTGTVGPAPLVRSTAVKNAGASATDAAICAPGTLDPALAAGKLVVCDRGVVDRVAKSAEAKRAGAVGMVLVNVSQGSTDGDSHSLPTVHLNIPDSTAVRTYAAGAGATASLVVGGADIAFPQVAGFSSRGPSLQNNGDVLKPDISAPGVTILAAVAPPSNRGHDFDFYSGTSMSAPHITGLAAIYLALHPKWSPMAIKSAMMTTTTPTLTPEGKPSEDVFAQGAGEVSAWGMLRPGLVYDSSERDWLRYLEGLGIDTGTGAKPIDASDLNSASIAVGDLVGSQTVTRTVTAVTPGVYRASVDLPGVKATVKPSTLRFTRPGERKTFTVKLDVTSAPLGVADTGSLTWTSGRTSVRSPIVVTPQAVRAPARVTGTGAAGQVAYQVTSAATAFTATPTGPVSAAPESGTLTGADEVDYLPAVPAGAKAAEITVKFGATTGVVGFVYGRIVDGQLVDSAVALPDAQGVANVVLTKPEAGTYLVAVIQEAGASTPGTTPYTYQVNVVGGGSVPAGSLSVTPASATTTPGAPVNVTAAWSGVGTGARSTGWVEYASGAGTVVSLN</sequence>
<dbReference type="InterPro" id="IPR036852">
    <property type="entry name" value="Peptidase_S8/S53_dom_sf"/>
</dbReference>
<feature type="active site" description="Charge relay system" evidence="5 6">
    <location>
        <position position="598"/>
    </location>
</feature>